<sequence length="214" mass="22101">MERDSILKRTGDLGLVAVVRGESREAALEVVDALVEGGVLGIEITFTTPDAPLVIRDLNEKYGDDILLGAGTVITRGQAEESARAGATFLVSPGSDPELLPAMLDTGLLVLPGALTPSEVMIARRLGAQALKLFPGSLGGPSHLKALRGPFPDVPFIPTGGVSLDNIADWFAAGALAVGAGGALVPSSLGGRDRGEVVETARRFAEAVRAARER</sequence>
<evidence type="ECO:0000313" key="6">
    <source>
        <dbReference type="EMBL" id="QIN77432.1"/>
    </source>
</evidence>
<dbReference type="GO" id="GO:0008675">
    <property type="term" value="F:2-dehydro-3-deoxy-phosphogluconate aldolase activity"/>
    <property type="evidence" value="ECO:0007669"/>
    <property type="project" value="UniProtKB-EC"/>
</dbReference>
<dbReference type="SUPFAM" id="SSF51569">
    <property type="entry name" value="Aldolase"/>
    <property type="match status" value="1"/>
</dbReference>
<dbReference type="GO" id="GO:0008700">
    <property type="term" value="F:(R,S)-4-hydroxy-2-oxoglutarate aldolase activity"/>
    <property type="evidence" value="ECO:0007669"/>
    <property type="project" value="UniProtKB-EC"/>
</dbReference>
<dbReference type="InterPro" id="IPR013785">
    <property type="entry name" value="Aldolase_TIM"/>
</dbReference>
<keyword evidence="7" id="KW-1185">Reference proteome</keyword>
<comment type="similarity">
    <text evidence="2">Belongs to the KHG/KDPG aldolase family.</text>
</comment>
<evidence type="ECO:0000256" key="3">
    <source>
        <dbReference type="ARBA" id="ARBA00011233"/>
    </source>
</evidence>
<proteinExistence type="inferred from homology"/>
<dbReference type="KEGG" id="rmar:GBA65_01700"/>
<dbReference type="PANTHER" id="PTHR30246">
    <property type="entry name" value="2-KETO-3-DEOXY-6-PHOSPHOGLUCONATE ALDOLASE"/>
    <property type="match status" value="1"/>
</dbReference>
<keyword evidence="5" id="KW-0119">Carbohydrate metabolism</keyword>
<keyword evidence="4 6" id="KW-0456">Lyase</keyword>
<dbReference type="RefSeq" id="WP_166395114.1">
    <property type="nucleotide sequence ID" value="NZ_CP045121.1"/>
</dbReference>
<dbReference type="Gene3D" id="3.20.20.70">
    <property type="entry name" value="Aldolase class I"/>
    <property type="match status" value="1"/>
</dbReference>
<comment type="subunit">
    <text evidence="3">Homotrimer.</text>
</comment>
<dbReference type="CDD" id="cd00452">
    <property type="entry name" value="KDPG_aldolase"/>
    <property type="match status" value="1"/>
</dbReference>
<evidence type="ECO:0000256" key="2">
    <source>
        <dbReference type="ARBA" id="ARBA00006906"/>
    </source>
</evidence>
<dbReference type="AlphaFoldDB" id="A0A6G8PTM4"/>
<evidence type="ECO:0000256" key="5">
    <source>
        <dbReference type="ARBA" id="ARBA00023277"/>
    </source>
</evidence>
<dbReference type="EMBL" id="CP045121">
    <property type="protein sequence ID" value="QIN77432.1"/>
    <property type="molecule type" value="Genomic_DNA"/>
</dbReference>
<gene>
    <name evidence="6" type="primary">eda</name>
    <name evidence="6" type="ORF">GBA65_01700</name>
</gene>
<comment type="pathway">
    <text evidence="1">Carbohydrate acid metabolism.</text>
</comment>
<dbReference type="PANTHER" id="PTHR30246:SF1">
    <property type="entry name" value="2-DEHYDRO-3-DEOXY-6-PHOSPHOGALACTONATE ALDOLASE-RELATED"/>
    <property type="match status" value="1"/>
</dbReference>
<accession>A0A6G8PTM4</accession>
<evidence type="ECO:0000256" key="1">
    <source>
        <dbReference type="ARBA" id="ARBA00004761"/>
    </source>
</evidence>
<protein>
    <submittedName>
        <fullName evidence="6">Bifunctional 4-hydroxy-2-oxoglutarate aldolase/2-dehydro-3-deoxy-phosphogluconate aldolase</fullName>
        <ecNumber evidence="6">4.1.2.14</ecNumber>
        <ecNumber evidence="6">4.1.3.16</ecNumber>
    </submittedName>
</protein>
<dbReference type="Pfam" id="PF01081">
    <property type="entry name" value="Aldolase"/>
    <property type="match status" value="1"/>
</dbReference>
<evidence type="ECO:0000313" key="7">
    <source>
        <dbReference type="Proteomes" id="UP000502706"/>
    </source>
</evidence>
<reference evidence="6 7" key="1">
    <citation type="submission" date="2019-10" db="EMBL/GenBank/DDBJ databases">
        <title>Rubrobacter sp nov SCSIO 52915 isolated from a deep-sea sediment in the South China Sea.</title>
        <authorList>
            <person name="Chen R.W."/>
        </authorList>
    </citation>
    <scope>NUCLEOTIDE SEQUENCE [LARGE SCALE GENOMIC DNA]</scope>
    <source>
        <strain evidence="6 7">SCSIO 52915</strain>
    </source>
</reference>
<organism evidence="6 7">
    <name type="scientific">Rubrobacter marinus</name>
    <dbReference type="NCBI Taxonomy" id="2653852"/>
    <lineage>
        <taxon>Bacteria</taxon>
        <taxon>Bacillati</taxon>
        <taxon>Actinomycetota</taxon>
        <taxon>Rubrobacteria</taxon>
        <taxon>Rubrobacterales</taxon>
        <taxon>Rubrobacteraceae</taxon>
        <taxon>Rubrobacter</taxon>
    </lineage>
</organism>
<dbReference type="NCBIfam" id="TIGR01182">
    <property type="entry name" value="eda"/>
    <property type="match status" value="1"/>
</dbReference>
<dbReference type="Proteomes" id="UP000502706">
    <property type="component" value="Chromosome"/>
</dbReference>
<dbReference type="EC" id="4.1.2.14" evidence="6"/>
<dbReference type="EC" id="4.1.3.16" evidence="6"/>
<evidence type="ECO:0000256" key="4">
    <source>
        <dbReference type="ARBA" id="ARBA00023239"/>
    </source>
</evidence>
<name>A0A6G8PTM4_9ACTN</name>
<dbReference type="InterPro" id="IPR000887">
    <property type="entry name" value="Aldlse_KDPG_KHG"/>
</dbReference>